<feature type="domain" description="Helicase ATP-binding" evidence="8">
    <location>
        <begin position="93"/>
        <end position="281"/>
    </location>
</feature>
<dbReference type="SMART" id="SM00490">
    <property type="entry name" value="HELICc"/>
    <property type="match status" value="1"/>
</dbReference>
<dbReference type="Proteomes" id="UP000663862">
    <property type="component" value="Unassembled WGS sequence"/>
</dbReference>
<dbReference type="EMBL" id="CAJNYD010002098">
    <property type="protein sequence ID" value="CAF3391943.1"/>
    <property type="molecule type" value="Genomic_DNA"/>
</dbReference>
<evidence type="ECO:0000259" key="10">
    <source>
        <dbReference type="PROSITE" id="PS51195"/>
    </source>
</evidence>
<dbReference type="Gene3D" id="3.40.50.300">
    <property type="entry name" value="P-loop containing nucleotide triphosphate hydrolases"/>
    <property type="match status" value="2"/>
</dbReference>
<feature type="region of interest" description="Disordered" evidence="7">
    <location>
        <begin position="864"/>
        <end position="897"/>
    </location>
</feature>
<dbReference type="OrthoDB" id="10037317at2759"/>
<feature type="domain" description="Helicase C-terminal" evidence="9">
    <location>
        <begin position="308"/>
        <end position="460"/>
    </location>
</feature>
<gene>
    <name evidence="15" type="ORF">FME351_LOCUS19020</name>
    <name evidence="12" type="ORF">GRG538_LOCUS6264</name>
    <name evidence="16" type="ORF">HFQ381_LOCUS14880</name>
    <name evidence="11" type="ORF">KIK155_LOCUS552</name>
    <name evidence="13" type="ORF">LUA448_LOCUS16749</name>
    <name evidence="14" type="ORF">TIS948_LOCUS33358</name>
    <name evidence="18" type="ORF">TOA249_LOCUS3522</name>
    <name evidence="17" type="ORF">TSG867_LOCUS16417</name>
</gene>
<evidence type="ECO:0000256" key="5">
    <source>
        <dbReference type="ARBA" id="ARBA00022840"/>
    </source>
</evidence>
<dbReference type="InterPro" id="IPR000629">
    <property type="entry name" value="RNA-helicase_DEAD-box_CS"/>
</dbReference>
<dbReference type="PANTHER" id="PTHR47958">
    <property type="entry name" value="ATP-DEPENDENT RNA HELICASE DBP3"/>
    <property type="match status" value="1"/>
</dbReference>
<dbReference type="PROSITE" id="PS51192">
    <property type="entry name" value="HELICASE_ATP_BIND_1"/>
    <property type="match status" value="1"/>
</dbReference>
<evidence type="ECO:0000256" key="3">
    <source>
        <dbReference type="ARBA" id="ARBA00022801"/>
    </source>
</evidence>
<evidence type="ECO:0000313" key="13">
    <source>
        <dbReference type="EMBL" id="CAF3391943.1"/>
    </source>
</evidence>
<dbReference type="GO" id="GO:0003724">
    <property type="term" value="F:RNA helicase activity"/>
    <property type="evidence" value="ECO:0007669"/>
    <property type="project" value="UniProtKB-EC"/>
</dbReference>
<feature type="region of interest" description="Disordered" evidence="7">
    <location>
        <begin position="575"/>
        <end position="706"/>
    </location>
</feature>
<dbReference type="InterPro" id="IPR027417">
    <property type="entry name" value="P-loop_NTPase"/>
</dbReference>
<dbReference type="InterPro" id="IPR011545">
    <property type="entry name" value="DEAD/DEAH_box_helicase_dom"/>
</dbReference>
<dbReference type="GO" id="GO:0005524">
    <property type="term" value="F:ATP binding"/>
    <property type="evidence" value="ECO:0007669"/>
    <property type="project" value="UniProtKB-KW"/>
</dbReference>
<evidence type="ECO:0000313" key="11">
    <source>
        <dbReference type="EMBL" id="CAF3321664.1"/>
    </source>
</evidence>
<feature type="compositionally biased region" description="Low complexity" evidence="7">
    <location>
        <begin position="603"/>
        <end position="617"/>
    </location>
</feature>
<dbReference type="EMBL" id="CAJNYU010002353">
    <property type="protein sequence ID" value="CAF3541760.1"/>
    <property type="molecule type" value="Genomic_DNA"/>
</dbReference>
<dbReference type="PROSITE" id="PS51195">
    <property type="entry name" value="Q_MOTIF"/>
    <property type="match status" value="1"/>
</dbReference>
<dbReference type="InterPro" id="IPR001650">
    <property type="entry name" value="Helicase_C-like"/>
</dbReference>
<keyword evidence="3" id="KW-0378">Hydrolase</keyword>
<name>A0A818F994_9BILA</name>
<dbReference type="GO" id="GO:0016787">
    <property type="term" value="F:hydrolase activity"/>
    <property type="evidence" value="ECO:0007669"/>
    <property type="project" value="UniProtKB-KW"/>
</dbReference>
<feature type="compositionally biased region" description="Low complexity" evidence="7">
    <location>
        <begin position="877"/>
        <end position="897"/>
    </location>
</feature>
<evidence type="ECO:0000259" key="9">
    <source>
        <dbReference type="PROSITE" id="PS51194"/>
    </source>
</evidence>
<dbReference type="Proteomes" id="UP000663872">
    <property type="component" value="Unassembled WGS sequence"/>
</dbReference>
<dbReference type="Pfam" id="PF00270">
    <property type="entry name" value="DEAD"/>
    <property type="match status" value="1"/>
</dbReference>
<accession>A0A818F994</accession>
<keyword evidence="2" id="KW-0547">Nucleotide-binding</keyword>
<dbReference type="EMBL" id="CAJOBQ010001001">
    <property type="protein sequence ID" value="CAF4443792.1"/>
    <property type="molecule type" value="Genomic_DNA"/>
</dbReference>
<evidence type="ECO:0000256" key="2">
    <source>
        <dbReference type="ARBA" id="ARBA00022741"/>
    </source>
</evidence>
<evidence type="ECO:0000313" key="16">
    <source>
        <dbReference type="EMBL" id="CAF4322042.1"/>
    </source>
</evidence>
<evidence type="ECO:0000259" key="8">
    <source>
        <dbReference type="PROSITE" id="PS51192"/>
    </source>
</evidence>
<dbReference type="EMBL" id="CAJOBO010000989">
    <property type="protein sequence ID" value="CAF4322042.1"/>
    <property type="molecule type" value="Genomic_DNA"/>
</dbReference>
<dbReference type="EC" id="3.6.4.13" evidence="1"/>
<dbReference type="InterPro" id="IPR014014">
    <property type="entry name" value="RNA_helicase_DEAD_Q_motif"/>
</dbReference>
<evidence type="ECO:0000256" key="4">
    <source>
        <dbReference type="ARBA" id="ARBA00022806"/>
    </source>
</evidence>
<comment type="caution">
    <text evidence="14">The sequence shown here is derived from an EMBL/GenBank/DDBJ whole genome shotgun (WGS) entry which is preliminary data.</text>
</comment>
<sequence>MTDANSVELSNENTNQKEKEEINIKSEQKTVNPTVSDLDDVQSFCAEFHIKVENAAGIRPWLQFSDTNFSEEVLKQFEESEFDMPTPIQSIAWPILSQNRDLVGIASTGSGKTLAFILPLVCHIRKQPPLQPDDGPMAIVLAPTRELVQQIHNVAQPYFNMFGIKSLCIIGGDEREKQINEIGEGKEVYICTPGRLEDFLESKITTLYRVNFIVLDEADKMLDLGFETQVRNILADFKATKSADGEEQQARQQAQMSMFSATWPKSIKSLAEDYLTNYVHATVGCLSESHAVNLHIEQIVDFCPNEQQKKQNLFKILDEVCAYAPDRKTIIFVRTRDKVNRLSKDLEQNGYKALLLHGSKSQQLRNEVLKEFRETPNALLLATDVASRGLDVDDVRFVINFDFPTSDAVYIHRIGRTGRSSHCGTAFTFFSNEDARHAPALIHILDEAGATIHPIILQIGRKNGFNKWVTNVGLPQYPVYNPDENWPNENHDNDEDWSNDNYYNNEDLPPTLMSIDLNLFDASQLRAVPVPLLNSNGQPNELDVNTRIKNFQDYKQRCQLLERLSWDCNDGNYSNNQNDYNNYDNHTNNNNRYNGGWSKPGSENHNGRNWSSNNNEWQNKNYDSHQKRSWDNNMPPSNMNKNNQWNGNHNNNHNNYSNGPSNYDQWKPSNQSQPPQPPLPPQQHRQQQQQQQQQMQQPQQQQDQQLSDLETNPAIIYAKASSEYHIQYNQYTTALQQAMVAQQSGTPITPQQQQYLITFQQQLQAKQQQLQVMQQAANLQQASILQAAALSAATQNAWNQQANSASQANLSNDLSKSTADAQQNWMQQWVNAGYDASQIAAYQQWYTQMQTAASLAASAALTQPQNSAPSYSGMPYSSNNSNQQSATTISAPPTVSSSTASAAQRAYAAYSNRASSS</sequence>
<dbReference type="EMBL" id="CAJNYV010000011">
    <property type="protein sequence ID" value="CAF3321664.1"/>
    <property type="molecule type" value="Genomic_DNA"/>
</dbReference>
<evidence type="ECO:0000313" key="12">
    <source>
        <dbReference type="EMBL" id="CAF3359212.1"/>
    </source>
</evidence>
<evidence type="ECO:0000256" key="7">
    <source>
        <dbReference type="SAM" id="MobiDB-lite"/>
    </source>
</evidence>
<keyword evidence="4" id="KW-0347">Helicase</keyword>
<dbReference type="Proteomes" id="UP000663833">
    <property type="component" value="Unassembled WGS sequence"/>
</dbReference>
<dbReference type="Proteomes" id="UP000663869">
    <property type="component" value="Unassembled WGS sequence"/>
</dbReference>
<evidence type="ECO:0000313" key="14">
    <source>
        <dbReference type="EMBL" id="CAF3471234.1"/>
    </source>
</evidence>
<dbReference type="Proteomes" id="UP000663838">
    <property type="component" value="Unassembled WGS sequence"/>
</dbReference>
<dbReference type="SMART" id="SM00487">
    <property type="entry name" value="DEXDc"/>
    <property type="match status" value="1"/>
</dbReference>
<evidence type="ECO:0000256" key="6">
    <source>
        <dbReference type="PROSITE-ProRule" id="PRU00552"/>
    </source>
</evidence>
<dbReference type="Proteomes" id="UP000663865">
    <property type="component" value="Unassembled WGS sequence"/>
</dbReference>
<dbReference type="EMBL" id="CAJNYT010000634">
    <property type="protein sequence ID" value="CAF3359212.1"/>
    <property type="molecule type" value="Genomic_DNA"/>
</dbReference>
<dbReference type="GO" id="GO:0003676">
    <property type="term" value="F:nucleic acid binding"/>
    <property type="evidence" value="ECO:0007669"/>
    <property type="project" value="InterPro"/>
</dbReference>
<organism evidence="14 19">
    <name type="scientific">Rotaria socialis</name>
    <dbReference type="NCBI Taxonomy" id="392032"/>
    <lineage>
        <taxon>Eukaryota</taxon>
        <taxon>Metazoa</taxon>
        <taxon>Spiralia</taxon>
        <taxon>Gnathifera</taxon>
        <taxon>Rotifera</taxon>
        <taxon>Eurotatoria</taxon>
        <taxon>Bdelloidea</taxon>
        <taxon>Philodinida</taxon>
        <taxon>Philodinidae</taxon>
        <taxon>Rotaria</taxon>
    </lineage>
</organism>
<reference evidence="14" key="1">
    <citation type="submission" date="2021-02" db="EMBL/GenBank/DDBJ databases">
        <authorList>
            <person name="Nowell W R."/>
        </authorList>
    </citation>
    <scope>NUCLEOTIDE SEQUENCE</scope>
</reference>
<dbReference type="EMBL" id="CAJOBS010000125">
    <property type="protein sequence ID" value="CAF4502024.1"/>
    <property type="molecule type" value="Genomic_DNA"/>
</dbReference>
<feature type="region of interest" description="Disordered" evidence="7">
    <location>
        <begin position="1"/>
        <end position="22"/>
    </location>
</feature>
<feature type="compositionally biased region" description="Low complexity" evidence="7">
    <location>
        <begin position="682"/>
        <end position="705"/>
    </location>
</feature>
<dbReference type="SUPFAM" id="SSF52540">
    <property type="entry name" value="P-loop containing nucleoside triphosphate hydrolases"/>
    <property type="match status" value="1"/>
</dbReference>
<keyword evidence="5" id="KW-0067">ATP-binding</keyword>
<evidence type="ECO:0000313" key="18">
    <source>
        <dbReference type="EMBL" id="CAF4502024.1"/>
    </source>
</evidence>
<feature type="domain" description="DEAD-box RNA helicase Q" evidence="10">
    <location>
        <begin position="62"/>
        <end position="90"/>
    </location>
</feature>
<evidence type="ECO:0000313" key="17">
    <source>
        <dbReference type="EMBL" id="CAF4443792.1"/>
    </source>
</evidence>
<dbReference type="InterPro" id="IPR014001">
    <property type="entry name" value="Helicase_ATP-bd"/>
</dbReference>
<evidence type="ECO:0000313" key="19">
    <source>
        <dbReference type="Proteomes" id="UP000663825"/>
    </source>
</evidence>
<dbReference type="Proteomes" id="UP000663825">
    <property type="component" value="Unassembled WGS sequence"/>
</dbReference>
<feature type="short sequence motif" description="Q motif" evidence="6">
    <location>
        <begin position="62"/>
        <end position="90"/>
    </location>
</feature>
<feature type="compositionally biased region" description="Polar residues" evidence="7">
    <location>
        <begin position="1"/>
        <end position="14"/>
    </location>
</feature>
<protein>
    <recommendedName>
        <fullName evidence="1">RNA helicase</fullName>
        <ecNumber evidence="1">3.6.4.13</ecNumber>
    </recommendedName>
</protein>
<dbReference type="PROSITE" id="PS51194">
    <property type="entry name" value="HELICASE_CTER"/>
    <property type="match status" value="1"/>
</dbReference>
<dbReference type="AlphaFoldDB" id="A0A818F994"/>
<dbReference type="Pfam" id="PF00271">
    <property type="entry name" value="Helicase_C"/>
    <property type="match status" value="1"/>
</dbReference>
<dbReference type="CDD" id="cd18787">
    <property type="entry name" value="SF2_C_DEAD"/>
    <property type="match status" value="1"/>
</dbReference>
<dbReference type="PROSITE" id="PS00039">
    <property type="entry name" value="DEAD_ATP_HELICASE"/>
    <property type="match status" value="1"/>
</dbReference>
<evidence type="ECO:0000313" key="15">
    <source>
        <dbReference type="EMBL" id="CAF3541760.1"/>
    </source>
</evidence>
<dbReference type="EMBL" id="CAJNXB010006188">
    <property type="protein sequence ID" value="CAF3471234.1"/>
    <property type="molecule type" value="Genomic_DNA"/>
</dbReference>
<feature type="compositionally biased region" description="Low complexity" evidence="7">
    <location>
        <begin position="632"/>
        <end position="663"/>
    </location>
</feature>
<dbReference type="Proteomes" id="UP000663851">
    <property type="component" value="Unassembled WGS sequence"/>
</dbReference>
<feature type="compositionally biased region" description="Low complexity" evidence="7">
    <location>
        <begin position="575"/>
        <end position="594"/>
    </location>
</feature>
<proteinExistence type="predicted"/>
<evidence type="ECO:0000256" key="1">
    <source>
        <dbReference type="ARBA" id="ARBA00012552"/>
    </source>
</evidence>